<evidence type="ECO:0000256" key="10">
    <source>
        <dbReference type="SAM" id="MobiDB-lite"/>
    </source>
</evidence>
<evidence type="ECO:0000256" key="9">
    <source>
        <dbReference type="RuleBase" id="RU361153"/>
    </source>
</evidence>
<organism evidence="13">
    <name type="scientific">Heterodera koreana</name>
    <dbReference type="NCBI Taxonomy" id="501549"/>
    <lineage>
        <taxon>Eukaryota</taxon>
        <taxon>Metazoa</taxon>
        <taxon>Ecdysozoa</taxon>
        <taxon>Nematoda</taxon>
        <taxon>Chromadorea</taxon>
        <taxon>Rhabditida</taxon>
        <taxon>Tylenchina</taxon>
        <taxon>Tylenchomorpha</taxon>
        <taxon>Tylenchoidea</taxon>
        <taxon>Heteroderidae</taxon>
        <taxon>Heteroderinae</taxon>
        <taxon>Heterodera</taxon>
    </lineage>
</organism>
<dbReference type="EC" id="3.2.1.4" evidence="9"/>
<dbReference type="PANTHER" id="PTHR34142">
    <property type="entry name" value="ENDO-BETA-1,4-GLUCANASE A"/>
    <property type="match status" value="1"/>
</dbReference>
<keyword evidence="3 11" id="KW-0732">Signal</keyword>
<dbReference type="EMBL" id="KY314987">
    <property type="protein sequence ID" value="ART34946.1"/>
    <property type="molecule type" value="mRNA"/>
</dbReference>
<evidence type="ECO:0000256" key="2">
    <source>
        <dbReference type="ARBA" id="ARBA00005641"/>
    </source>
</evidence>
<dbReference type="Gene3D" id="2.60.40.290">
    <property type="match status" value="1"/>
</dbReference>
<evidence type="ECO:0000313" key="13">
    <source>
        <dbReference type="EMBL" id="ART34946.1"/>
    </source>
</evidence>
<comment type="similarity">
    <text evidence="2 9">Belongs to the glycosyl hydrolase 5 (cellulase A) family.</text>
</comment>
<feature type="chain" id="PRO_5012847005" description="Endoglucanase" evidence="11">
    <location>
        <begin position="16"/>
        <end position="496"/>
    </location>
</feature>
<keyword evidence="8 9" id="KW-0624">Polysaccharide degradation</keyword>
<keyword evidence="5 9" id="KW-0136">Cellulose degradation</keyword>
<dbReference type="Gene3D" id="3.20.20.80">
    <property type="entry name" value="Glycosidases"/>
    <property type="match status" value="1"/>
</dbReference>
<evidence type="ECO:0000256" key="4">
    <source>
        <dbReference type="ARBA" id="ARBA00022801"/>
    </source>
</evidence>
<dbReference type="InterPro" id="IPR008965">
    <property type="entry name" value="CBM2/CBM3_carb-bd_dom_sf"/>
</dbReference>
<dbReference type="InterPro" id="IPR018087">
    <property type="entry name" value="Glyco_hydro_5_CS"/>
</dbReference>
<evidence type="ECO:0000259" key="12">
    <source>
        <dbReference type="SMART" id="SM00637"/>
    </source>
</evidence>
<proteinExistence type="evidence at transcript level"/>
<accession>A0A1Y0B9E4</accession>
<reference evidence="13" key="1">
    <citation type="submission" date="2016-12" db="EMBL/GenBank/DDBJ databases">
        <title>Isolation of beta-1,4-endoglucanase genes from Heterodera koreana.</title>
        <authorList>
            <person name="Zheng J.-W."/>
            <person name="Zhu H.-X."/>
        </authorList>
    </citation>
    <scope>NUCLEOTIDE SEQUENCE</scope>
    <source>
        <strain evidence="13">01</strain>
    </source>
</reference>
<feature type="signal peptide" evidence="11">
    <location>
        <begin position="1"/>
        <end position="15"/>
    </location>
</feature>
<evidence type="ECO:0000256" key="11">
    <source>
        <dbReference type="SAM" id="SignalP"/>
    </source>
</evidence>
<evidence type="ECO:0000256" key="5">
    <source>
        <dbReference type="ARBA" id="ARBA00023001"/>
    </source>
</evidence>
<feature type="compositionally biased region" description="Gly residues" evidence="10">
    <location>
        <begin position="383"/>
        <end position="402"/>
    </location>
</feature>
<comment type="catalytic activity">
    <reaction evidence="1 9">
        <text>Endohydrolysis of (1-&gt;4)-beta-D-glucosidic linkages in cellulose, lichenin and cereal beta-D-glucans.</text>
        <dbReference type="EC" id="3.2.1.4"/>
    </reaction>
</comment>
<evidence type="ECO:0000256" key="3">
    <source>
        <dbReference type="ARBA" id="ARBA00022729"/>
    </source>
</evidence>
<keyword evidence="7 9" id="KW-0326">Glycosidase</keyword>
<dbReference type="AlphaFoldDB" id="A0A1Y0B9E4"/>
<dbReference type="PROSITE" id="PS00659">
    <property type="entry name" value="GLYCOSYL_HYDROL_F5"/>
    <property type="match status" value="1"/>
</dbReference>
<dbReference type="InterPro" id="IPR012291">
    <property type="entry name" value="CBM2_carb-bd_dom_sf"/>
</dbReference>
<feature type="region of interest" description="Disordered" evidence="10">
    <location>
        <begin position="299"/>
        <end position="403"/>
    </location>
</feature>
<evidence type="ECO:0000256" key="8">
    <source>
        <dbReference type="ARBA" id="ARBA00023326"/>
    </source>
</evidence>
<dbReference type="SMART" id="SM00637">
    <property type="entry name" value="CBD_II"/>
    <property type="match status" value="1"/>
</dbReference>
<dbReference type="GO" id="GO:0030245">
    <property type="term" value="P:cellulose catabolic process"/>
    <property type="evidence" value="ECO:0007669"/>
    <property type="project" value="UniProtKB-KW"/>
</dbReference>
<dbReference type="InterPro" id="IPR001919">
    <property type="entry name" value="CBD2"/>
</dbReference>
<evidence type="ECO:0000256" key="6">
    <source>
        <dbReference type="ARBA" id="ARBA00023277"/>
    </source>
</evidence>
<dbReference type="PANTHER" id="PTHR34142:SF1">
    <property type="entry name" value="GLYCOSIDE HYDROLASE FAMILY 5 DOMAIN-CONTAINING PROTEIN"/>
    <property type="match status" value="1"/>
</dbReference>
<evidence type="ECO:0000256" key="7">
    <source>
        <dbReference type="ARBA" id="ARBA00023295"/>
    </source>
</evidence>
<keyword evidence="4 9" id="KW-0378">Hydrolase</keyword>
<dbReference type="GO" id="GO:0030247">
    <property type="term" value="F:polysaccharide binding"/>
    <property type="evidence" value="ECO:0007669"/>
    <property type="project" value="InterPro"/>
</dbReference>
<dbReference type="SUPFAM" id="SSF49384">
    <property type="entry name" value="Carbohydrate-binding domain"/>
    <property type="match status" value="1"/>
</dbReference>
<feature type="compositionally biased region" description="Polar residues" evidence="10">
    <location>
        <begin position="299"/>
        <end position="317"/>
    </location>
</feature>
<name>A0A1Y0B9E4_9BILA</name>
<evidence type="ECO:0000256" key="1">
    <source>
        <dbReference type="ARBA" id="ARBA00000966"/>
    </source>
</evidence>
<dbReference type="Pfam" id="PF00150">
    <property type="entry name" value="Cellulase"/>
    <property type="match status" value="1"/>
</dbReference>
<protein>
    <recommendedName>
        <fullName evidence="9">Endoglucanase</fullName>
        <ecNumber evidence="9">3.2.1.4</ecNumber>
    </recommendedName>
</protein>
<sequence>MPLLFQLLLINCAFGFSFSLTATPPPYGQLSVSGTKLVGANGQPVQLIGNSLFSYQHEGYGERYWNAETVRAIKCKFNANVVRAAVGTETEGGQAAYLSDPAKGWKMVTAVIEGAIAEGIYVIVDWHAHELHPNEASDFFKKIAQAYGSFPHILYETFNEPLDVSWTGVLVPYHKQVIGAIRAIDQKNVIILGTPTWSQKVDDASQNPIKDFKNLMYTFHFYASSHFVDGDMGNKLHTAVQNGLPVFVTEYGTCDASGNGAIDSGSMTKWWNELDKLQISYVNWDISDKSETCSALTRGTQTASVGDPSHWTQSGNMVATHDKSKNTGVSCNGAPPPSGGGGVGPPPPPSGGGPSPPSGGGPSPPSGGGPPPPYGGGPPPPSGGGRGGGGKGGGGRGGGGSGSARVVVEYTQRWNGGGNVVFVVINTGPKPLCGVKFSVNFPQGTRSGGSWNMNASGNNQFTVSSRVDPWQVNKSAGMNVLGGGMPSANVVSANAC</sequence>
<feature type="compositionally biased region" description="Pro residues" evidence="10">
    <location>
        <begin position="334"/>
        <end position="382"/>
    </location>
</feature>
<feature type="domain" description="CBM2" evidence="12">
    <location>
        <begin position="406"/>
        <end position="496"/>
    </location>
</feature>
<dbReference type="GO" id="GO:0008810">
    <property type="term" value="F:cellulase activity"/>
    <property type="evidence" value="ECO:0007669"/>
    <property type="project" value="UniProtKB-EC"/>
</dbReference>
<dbReference type="InterPro" id="IPR017853">
    <property type="entry name" value="GH"/>
</dbReference>
<keyword evidence="6 9" id="KW-0119">Carbohydrate metabolism</keyword>
<dbReference type="InterPro" id="IPR001547">
    <property type="entry name" value="Glyco_hydro_5"/>
</dbReference>
<dbReference type="SUPFAM" id="SSF51445">
    <property type="entry name" value="(Trans)glycosidases"/>
    <property type="match status" value="1"/>
</dbReference>
<gene>
    <name evidence="13" type="primary">eng2</name>
</gene>